<evidence type="ECO:0000313" key="3">
    <source>
        <dbReference type="EMBL" id="KAK6918160.1"/>
    </source>
</evidence>
<dbReference type="AlphaFoldDB" id="A0AAN8UM70"/>
<evidence type="ECO:0000313" key="4">
    <source>
        <dbReference type="Proteomes" id="UP001370490"/>
    </source>
</evidence>
<reference evidence="3 4" key="1">
    <citation type="submission" date="2023-12" db="EMBL/GenBank/DDBJ databases">
        <title>A high-quality genome assembly for Dillenia turbinata (Dilleniales).</title>
        <authorList>
            <person name="Chanderbali A."/>
        </authorList>
    </citation>
    <scope>NUCLEOTIDE SEQUENCE [LARGE SCALE GENOMIC DNA]</scope>
    <source>
        <strain evidence="3">LSX21</strain>
        <tissue evidence="3">Leaf</tissue>
    </source>
</reference>
<organism evidence="3 4">
    <name type="scientific">Dillenia turbinata</name>
    <dbReference type="NCBI Taxonomy" id="194707"/>
    <lineage>
        <taxon>Eukaryota</taxon>
        <taxon>Viridiplantae</taxon>
        <taxon>Streptophyta</taxon>
        <taxon>Embryophyta</taxon>
        <taxon>Tracheophyta</taxon>
        <taxon>Spermatophyta</taxon>
        <taxon>Magnoliopsida</taxon>
        <taxon>eudicotyledons</taxon>
        <taxon>Gunneridae</taxon>
        <taxon>Pentapetalae</taxon>
        <taxon>Dilleniales</taxon>
        <taxon>Dilleniaceae</taxon>
        <taxon>Dillenia</taxon>
    </lineage>
</organism>
<keyword evidence="2" id="KW-0472">Membrane</keyword>
<feature type="transmembrane region" description="Helical" evidence="2">
    <location>
        <begin position="451"/>
        <end position="476"/>
    </location>
</feature>
<dbReference type="EMBL" id="JBAMMX010000022">
    <property type="protein sequence ID" value="KAK6918160.1"/>
    <property type="molecule type" value="Genomic_DNA"/>
</dbReference>
<keyword evidence="2" id="KW-0812">Transmembrane</keyword>
<proteinExistence type="predicted"/>
<keyword evidence="2" id="KW-1133">Transmembrane helix</keyword>
<keyword evidence="4" id="KW-1185">Reference proteome</keyword>
<gene>
    <name evidence="3" type="ORF">RJ641_016582</name>
</gene>
<evidence type="ECO:0000256" key="1">
    <source>
        <dbReference type="SAM" id="MobiDB-lite"/>
    </source>
</evidence>
<feature type="region of interest" description="Disordered" evidence="1">
    <location>
        <begin position="30"/>
        <end position="55"/>
    </location>
</feature>
<dbReference type="PANTHER" id="PTHR33868:SF2">
    <property type="entry name" value="EXPRESSED PROTEIN"/>
    <property type="match status" value="1"/>
</dbReference>
<protein>
    <submittedName>
        <fullName evidence="3">Uncharacterized protein</fullName>
    </submittedName>
</protein>
<accession>A0AAN8UM70</accession>
<dbReference type="Proteomes" id="UP001370490">
    <property type="component" value="Unassembled WGS sequence"/>
</dbReference>
<name>A0AAN8UM70_9MAGN</name>
<dbReference type="PANTHER" id="PTHR33868">
    <property type="entry name" value="EXPRESSED PROTEIN"/>
    <property type="match status" value="1"/>
</dbReference>
<sequence>MAAAEVRAAWQRTANRCFVQEDAKRAPKLACCPSSTSSSKPVDAGPTSATDGHDDSNIAFLPLNRNPSYSNLSPDTRWWLQLQPNYGCQKGFTYDQLNGLAAEIEIWRAAIADVSKPSGLDQLLEDDQEHVKGSKDNENTDSPYMNVAACLKKKPEIKTEELRVICNRNSKELHKHKEASGFCENMEMDPCTFVKKQSNELDFGFECPWIVGEKAEPWWRTADGDELVSLVARKSLDHIENCDLPQPLNTHTRRDQYAHLSHFEKDEMVPLSPDKKARFTDVKHQNMLAQTSPTSGSACEKRWNLAGGDLQPVTDNQSSHCKAHKDTVDILKISGGDLSKAQLLEALCHSQTRAREAEKAAKQAYAEKEHVMELFFKQASHLFAYKQWFQLLQLETLYFQFKNKEQPTSTLFPVVLPWTPYRSGNGQKSWPKAGKRKRSNTHQPRYDIGKFAVAVALGLRLVGAGLLLGWTIGWMFPAL</sequence>
<evidence type="ECO:0000256" key="2">
    <source>
        <dbReference type="SAM" id="Phobius"/>
    </source>
</evidence>
<comment type="caution">
    <text evidence="3">The sequence shown here is derived from an EMBL/GenBank/DDBJ whole genome shotgun (WGS) entry which is preliminary data.</text>
</comment>